<sequence>NLQRAFYYLIFPSFHHVLSKIKHGFGNSNVLLEPVHNMTIERLKQAKNQMADGYTLYDIFKKGLYKKLLPSKNEQQGFIQNCEHVNNSLITSGWIQVLLALCENCYLEAALDNLEQSTLLSIFVSSGRNKQFVPISHHEYIPDKDLHFFKVKMLYKAQFPFSWNFHTWFAKQNQGDHSPWSESDNWIHERVSNLEKVMNSSGEPFSLLNKCEERECAMYTKDVIRGMFHRYISVQGNDDAPDIAKKIVFLISKIIFEKNCPKISIPLIEVIIYQMKDVIKSYLQLLSLCDNQEVRSSVKQLFTSVHPPLIQLIQVTLKLSNYFLWHPSQMNDIDIPAKICLACDASQIIANFLHKRCPKRKEYQEFSSVYRQLQMKNLGLKYFWTIDCYSTSPKENLVAVNTLMLAKPEFAKRTYLYRLLIQLLGVNLFLFH</sequence>
<proteinExistence type="predicted"/>
<keyword evidence="2" id="KW-1185">Reference proteome</keyword>
<accession>X6P7H6</accession>
<gene>
    <name evidence="1" type="ORF">RFI_02628</name>
</gene>
<protein>
    <submittedName>
        <fullName evidence="1">Uncharacterized protein</fullName>
    </submittedName>
</protein>
<dbReference type="EMBL" id="ASPP01002541">
    <property type="protein sequence ID" value="ETO34465.1"/>
    <property type="molecule type" value="Genomic_DNA"/>
</dbReference>
<dbReference type="AlphaFoldDB" id="X6P7H6"/>
<comment type="caution">
    <text evidence="1">The sequence shown here is derived from an EMBL/GenBank/DDBJ whole genome shotgun (WGS) entry which is preliminary data.</text>
</comment>
<organism evidence="1 2">
    <name type="scientific">Reticulomyxa filosa</name>
    <dbReference type="NCBI Taxonomy" id="46433"/>
    <lineage>
        <taxon>Eukaryota</taxon>
        <taxon>Sar</taxon>
        <taxon>Rhizaria</taxon>
        <taxon>Retaria</taxon>
        <taxon>Foraminifera</taxon>
        <taxon>Monothalamids</taxon>
        <taxon>Reticulomyxidae</taxon>
        <taxon>Reticulomyxa</taxon>
    </lineage>
</organism>
<feature type="non-terminal residue" evidence="1">
    <location>
        <position position="1"/>
    </location>
</feature>
<dbReference type="Proteomes" id="UP000023152">
    <property type="component" value="Unassembled WGS sequence"/>
</dbReference>
<reference evidence="1 2" key="1">
    <citation type="journal article" date="2013" name="Curr. Biol.">
        <title>The Genome of the Foraminiferan Reticulomyxa filosa.</title>
        <authorList>
            <person name="Glockner G."/>
            <person name="Hulsmann N."/>
            <person name="Schleicher M."/>
            <person name="Noegel A.A."/>
            <person name="Eichinger L."/>
            <person name="Gallinger C."/>
            <person name="Pawlowski J."/>
            <person name="Sierra R."/>
            <person name="Euteneuer U."/>
            <person name="Pillet L."/>
            <person name="Moustafa A."/>
            <person name="Platzer M."/>
            <person name="Groth M."/>
            <person name="Szafranski K."/>
            <person name="Schliwa M."/>
        </authorList>
    </citation>
    <scope>NUCLEOTIDE SEQUENCE [LARGE SCALE GENOMIC DNA]</scope>
</reference>
<name>X6P7H6_RETFI</name>
<evidence type="ECO:0000313" key="1">
    <source>
        <dbReference type="EMBL" id="ETO34465.1"/>
    </source>
</evidence>
<evidence type="ECO:0000313" key="2">
    <source>
        <dbReference type="Proteomes" id="UP000023152"/>
    </source>
</evidence>